<dbReference type="AlphaFoldDB" id="A0A1D1ZNG2"/>
<dbReference type="GO" id="GO:0000395">
    <property type="term" value="P:mRNA 5'-splice site recognition"/>
    <property type="evidence" value="ECO:0007669"/>
    <property type="project" value="UniProtKB-UniRule"/>
</dbReference>
<feature type="compositionally biased region" description="Low complexity" evidence="9">
    <location>
        <begin position="122"/>
        <end position="138"/>
    </location>
</feature>
<evidence type="ECO:0000256" key="5">
    <source>
        <dbReference type="ARBA" id="ARBA00022884"/>
    </source>
</evidence>
<comment type="subcellular location">
    <subcellularLocation>
        <location evidence="1 8">Nucleus</location>
    </subcellularLocation>
</comment>
<dbReference type="GO" id="GO:0000243">
    <property type="term" value="C:commitment complex"/>
    <property type="evidence" value="ECO:0007669"/>
    <property type="project" value="UniProtKB-UniRule"/>
</dbReference>
<dbReference type="PIRSF" id="PIRSF037969">
    <property type="entry name" value="U1_snRNP-C"/>
    <property type="match status" value="1"/>
</dbReference>
<dbReference type="GO" id="GO:0071004">
    <property type="term" value="C:U2-type prespliceosome"/>
    <property type="evidence" value="ECO:0007669"/>
    <property type="project" value="UniProtKB-UniRule"/>
</dbReference>
<evidence type="ECO:0000256" key="2">
    <source>
        <dbReference type="ARBA" id="ARBA00022723"/>
    </source>
</evidence>
<evidence type="ECO:0000256" key="3">
    <source>
        <dbReference type="ARBA" id="ARBA00022771"/>
    </source>
</evidence>
<evidence type="ECO:0000256" key="7">
    <source>
        <dbReference type="ARBA" id="ARBA00023274"/>
    </source>
</evidence>
<dbReference type="SUPFAM" id="SSF57667">
    <property type="entry name" value="beta-beta-alpha zinc fingers"/>
    <property type="match status" value="1"/>
</dbReference>
<feature type="region of interest" description="Disordered" evidence="9">
    <location>
        <begin position="61"/>
        <end position="147"/>
    </location>
</feature>
<comment type="subunit">
    <text evidence="8">U1 snRNP is composed of the 7 core Sm proteins B/B', D1, D2, D3, E, F and G that assemble in a heptameric protein ring on the Sm site of the small nuclear RNA to form the core snRNP, and at least 3 U1 snRNP-specific proteins U1-70K, U1-A and U1-C. U1-C interacts with U1 snRNA and the 5' splice-site region of the pre-mRNA.</text>
</comment>
<comment type="function">
    <text evidence="8">Component of the spliceosomal U1 snRNP, which is essential for recognition of the pre-mRNA 5' splice-site and the subsequent assembly of the spliceosome. U1-C is directly involved in initial 5' splice-site recognition for both constitutive and regulated alternative splicing. The interaction with the 5' splice-site seems to precede base-pairing between the pre-mRNA and the U1 snRNA. Stimulates commitment or early (E) complex formation by stabilizing the base pairing of the 5' end of the U1 snRNA and the 5' splice-site region.</text>
</comment>
<dbReference type="InterPro" id="IPR036236">
    <property type="entry name" value="Znf_C2H2_sf"/>
</dbReference>
<evidence type="ECO:0000256" key="8">
    <source>
        <dbReference type="HAMAP-Rule" id="MF_03153"/>
    </source>
</evidence>
<proteinExistence type="inferred from homology"/>
<gene>
    <name evidence="11" type="ORF">g.56554</name>
</gene>
<dbReference type="GO" id="GO:0000387">
    <property type="term" value="P:spliceosomal snRNP assembly"/>
    <property type="evidence" value="ECO:0007669"/>
    <property type="project" value="UniProtKB-UniRule"/>
</dbReference>
<dbReference type="Pfam" id="PF06220">
    <property type="entry name" value="zf-U1"/>
    <property type="match status" value="1"/>
</dbReference>
<protein>
    <recommendedName>
        <fullName evidence="8">U1 small nuclear ribonucleoprotein C</fullName>
        <shortName evidence="8">U1 snRNP C</shortName>
        <shortName evidence="8">U1-C</shortName>
        <shortName evidence="8">U1C</shortName>
    </recommendedName>
</protein>
<dbReference type="PROSITE" id="PS50171">
    <property type="entry name" value="ZF_MATRIN"/>
    <property type="match status" value="1"/>
</dbReference>
<dbReference type="Gene3D" id="3.30.160.60">
    <property type="entry name" value="Classic Zinc Finger"/>
    <property type="match status" value="1"/>
</dbReference>
<dbReference type="GO" id="GO:0030619">
    <property type="term" value="F:U1 snRNA binding"/>
    <property type="evidence" value="ECO:0007669"/>
    <property type="project" value="UniProtKB-UniRule"/>
</dbReference>
<comment type="similarity">
    <text evidence="8">Belongs to the U1 small nuclear ribonucleoprotein C family.</text>
</comment>
<dbReference type="InterPro" id="IPR003604">
    <property type="entry name" value="Matrin/U1-like-C_Znf_C2H2"/>
</dbReference>
<dbReference type="EMBL" id="GDKF01010154">
    <property type="protein sequence ID" value="JAT68468.1"/>
    <property type="molecule type" value="Transcribed_RNA"/>
</dbReference>
<keyword evidence="2 8" id="KW-0479">Metal-binding</keyword>
<evidence type="ECO:0000313" key="11">
    <source>
        <dbReference type="EMBL" id="JAT68468.1"/>
    </source>
</evidence>
<evidence type="ECO:0000256" key="9">
    <source>
        <dbReference type="SAM" id="MobiDB-lite"/>
    </source>
</evidence>
<keyword evidence="6 8" id="KW-0539">Nucleus</keyword>
<evidence type="ECO:0000256" key="4">
    <source>
        <dbReference type="ARBA" id="ARBA00022833"/>
    </source>
</evidence>
<dbReference type="GO" id="GO:0005685">
    <property type="term" value="C:U1 snRNP"/>
    <property type="evidence" value="ECO:0007669"/>
    <property type="project" value="UniProtKB-UniRule"/>
</dbReference>
<feature type="compositionally biased region" description="Pro residues" evidence="9">
    <location>
        <begin position="72"/>
        <end position="121"/>
    </location>
</feature>
<dbReference type="InterPro" id="IPR017340">
    <property type="entry name" value="U1_snRNP-C"/>
</dbReference>
<dbReference type="PANTHER" id="PTHR31148:SF1">
    <property type="entry name" value="U1 SMALL NUCLEAR RIBONUCLEOPROTEIN C"/>
    <property type="match status" value="1"/>
</dbReference>
<evidence type="ECO:0000259" key="10">
    <source>
        <dbReference type="PROSITE" id="PS50171"/>
    </source>
</evidence>
<dbReference type="GO" id="GO:0030627">
    <property type="term" value="F:pre-mRNA 5'-splice site binding"/>
    <property type="evidence" value="ECO:0007669"/>
    <property type="project" value="InterPro"/>
</dbReference>
<keyword evidence="4 8" id="KW-0862">Zinc</keyword>
<dbReference type="GO" id="GO:0003729">
    <property type="term" value="F:mRNA binding"/>
    <property type="evidence" value="ECO:0007669"/>
    <property type="project" value="UniProtKB-UniRule"/>
</dbReference>
<reference evidence="11" key="1">
    <citation type="submission" date="2015-08" db="EMBL/GenBank/DDBJ databases">
        <authorList>
            <person name="Babu N.S."/>
            <person name="Beckwith C.J."/>
            <person name="Beseler K.G."/>
            <person name="Brison A."/>
            <person name="Carone J.V."/>
            <person name="Caskin T.P."/>
            <person name="Diamond M."/>
            <person name="Durham M.E."/>
            <person name="Foxe J.M."/>
            <person name="Go M."/>
            <person name="Henderson B.A."/>
            <person name="Jones I.B."/>
            <person name="McGettigan J.A."/>
            <person name="Micheletti S.J."/>
            <person name="Nasrallah M.E."/>
            <person name="Ortiz D."/>
            <person name="Piller C.R."/>
            <person name="Privatt S.R."/>
            <person name="Schneider S.L."/>
            <person name="Sharp S."/>
            <person name="Smith T.C."/>
            <person name="Stanton J.D."/>
            <person name="Ullery H.E."/>
            <person name="Wilson R.J."/>
            <person name="Serrano M.G."/>
            <person name="Buck G."/>
            <person name="Lee V."/>
            <person name="Wang Y."/>
            <person name="Carvalho R."/>
            <person name="Voegtly L."/>
            <person name="Shi R."/>
            <person name="Duckworth R."/>
            <person name="Johnson A."/>
            <person name="Loviza R."/>
            <person name="Walstead R."/>
            <person name="Shah Z."/>
            <person name="Kiflezghi M."/>
            <person name="Wade K."/>
            <person name="Ball S.L."/>
            <person name="Bradley K.W."/>
            <person name="Asai D.J."/>
            <person name="Bowman C.A."/>
            <person name="Russell D.A."/>
            <person name="Pope W.H."/>
            <person name="Jacobs-Sera D."/>
            <person name="Hendrix R.W."/>
            <person name="Hatfull G.F."/>
        </authorList>
    </citation>
    <scope>NUCLEOTIDE SEQUENCE</scope>
</reference>
<name>A0A1D1ZNG2_AUXPR</name>
<feature type="domain" description="Matrin-type" evidence="10">
    <location>
        <begin position="4"/>
        <end position="36"/>
    </location>
</feature>
<dbReference type="InterPro" id="IPR000690">
    <property type="entry name" value="Matrin/U1-C_Znf_C2H2"/>
</dbReference>
<keyword evidence="5 8" id="KW-0694">RNA-binding</keyword>
<evidence type="ECO:0000256" key="6">
    <source>
        <dbReference type="ARBA" id="ARBA00023242"/>
    </source>
</evidence>
<dbReference type="SMART" id="SM00451">
    <property type="entry name" value="ZnF_U1"/>
    <property type="match status" value="1"/>
</dbReference>
<organism evidence="11">
    <name type="scientific">Auxenochlorella protothecoides</name>
    <name type="common">Green microalga</name>
    <name type="synonym">Chlorella protothecoides</name>
    <dbReference type="NCBI Taxonomy" id="3075"/>
    <lineage>
        <taxon>Eukaryota</taxon>
        <taxon>Viridiplantae</taxon>
        <taxon>Chlorophyta</taxon>
        <taxon>core chlorophytes</taxon>
        <taxon>Trebouxiophyceae</taxon>
        <taxon>Chlorellales</taxon>
        <taxon>Chlorellaceae</taxon>
        <taxon>Auxenochlorella</taxon>
    </lineage>
</organism>
<evidence type="ECO:0000256" key="1">
    <source>
        <dbReference type="ARBA" id="ARBA00004123"/>
    </source>
</evidence>
<dbReference type="InterPro" id="IPR013085">
    <property type="entry name" value="U1-CZ_Znf_C2H2"/>
</dbReference>
<keyword evidence="3 8" id="KW-0863">Zinc-finger</keyword>
<dbReference type="PANTHER" id="PTHR31148">
    <property type="entry name" value="U1 SMALL NUCLEAR RIBONUCLEOPROTEIN C"/>
    <property type="match status" value="1"/>
</dbReference>
<keyword evidence="7 8" id="KW-0687">Ribonucleoprotein</keyword>
<sequence>MPRYYCDYCDAYLTHDSPVVRKQHNSGYKHKANVKSYFTQFEETMQQRQLEAQIRARMLGLPAPPAGLSKPPSLPRPGGPPVLAPPRPGGPPVLPPPQLAQPGLAPPQVPPPLGAPPPQGLAPPTLAASPPAVAAQPPGLSAPQAVH</sequence>
<accession>A0A1D1ZNG2</accession>
<dbReference type="GO" id="GO:0008270">
    <property type="term" value="F:zinc ion binding"/>
    <property type="evidence" value="ECO:0007669"/>
    <property type="project" value="UniProtKB-UniRule"/>
</dbReference>
<dbReference type="HAMAP" id="MF_03153">
    <property type="entry name" value="U1_C"/>
    <property type="match status" value="1"/>
</dbReference>